<keyword evidence="1" id="KW-0378">Hydrolase</keyword>
<feature type="signal peptide" evidence="5">
    <location>
        <begin position="1"/>
        <end position="16"/>
    </location>
</feature>
<accession>A0A6J3M761</accession>
<evidence type="ECO:0000256" key="4">
    <source>
        <dbReference type="PIRSR" id="PIRSR000894-2"/>
    </source>
</evidence>
<protein>
    <submittedName>
        <fullName evidence="7">Phosphoglycerate mutase-like protein</fullName>
    </submittedName>
</protein>
<organism evidence="7">
    <name type="scientific">Dissoconium aciculare CBS 342.82</name>
    <dbReference type="NCBI Taxonomy" id="1314786"/>
    <lineage>
        <taxon>Eukaryota</taxon>
        <taxon>Fungi</taxon>
        <taxon>Dikarya</taxon>
        <taxon>Ascomycota</taxon>
        <taxon>Pezizomycotina</taxon>
        <taxon>Dothideomycetes</taxon>
        <taxon>Dothideomycetidae</taxon>
        <taxon>Mycosphaerellales</taxon>
        <taxon>Dissoconiaceae</taxon>
        <taxon>Dissoconium</taxon>
    </lineage>
</organism>
<name>A0A6J3M761_9PEZI</name>
<dbReference type="GO" id="GO:0003993">
    <property type="term" value="F:acid phosphatase activity"/>
    <property type="evidence" value="ECO:0007669"/>
    <property type="project" value="TreeGrafter"/>
</dbReference>
<dbReference type="Pfam" id="PF00328">
    <property type="entry name" value="His_Phos_2"/>
    <property type="match status" value="1"/>
</dbReference>
<keyword evidence="4" id="KW-1015">Disulfide bond</keyword>
<feature type="disulfide bond" evidence="4">
    <location>
        <begin position="437"/>
        <end position="445"/>
    </location>
</feature>
<evidence type="ECO:0000313" key="7">
    <source>
        <dbReference type="RefSeq" id="XP_033460405.1"/>
    </source>
</evidence>
<feature type="disulfide bond" evidence="4">
    <location>
        <begin position="70"/>
        <end position="397"/>
    </location>
</feature>
<evidence type="ECO:0000256" key="2">
    <source>
        <dbReference type="ARBA" id="ARBA00023180"/>
    </source>
</evidence>
<feature type="active site" description="Proton donor" evidence="3">
    <location>
        <position position="348"/>
    </location>
</feature>
<sequence>MARASLLVSFLVGILATVLYRSGTTLWPATGNITSDNDFAWNILRHLGGLSPWLPKVEGVNDSNDVPPGCVIDQIHMMSRHAERYPTVATGIRMLELYHRLQHANITLLEDLAFVNQWNFFAPHPAEQFEQLTTTGPYAGSLSSFKAGVDLRGRYLPLLQAALEKDRKISIWAGLSDRVIDSARYFANGFFGLNWLDVATLHIISETPDRGVDTLTPGRSCPNYATDSRGHAHGVRQLGAFRSTYLPEVGRRLLKQNPSVPFSVAELFTMQEICAFEVLLNGVSPWCSVFTNEEMESFEYARDILHYYRAGPGNYYGPSLGWSWLNATASLLQKGPEAGPLFLSFNHDGDIIAMLGALDLFPQEPHLPTTHVNHARTWRMADVVPMGGRIIFERFVCPVTECWDNGPLYPNHVYCAKKNDTFVRVNINDGIVPIAGCTDGPGKACPLAEFVERIEKRGKEIPSFVDICGMPEGAPRTLTFLHQGQE</sequence>
<dbReference type="InterPro" id="IPR000560">
    <property type="entry name" value="His_Pase_clade-2"/>
</dbReference>
<feature type="disulfide bond" evidence="4">
    <location>
        <begin position="274"/>
        <end position="287"/>
    </location>
</feature>
<dbReference type="GeneID" id="54362423"/>
<dbReference type="PIRSF" id="PIRSF000894">
    <property type="entry name" value="Acid_phosphatase"/>
    <property type="match status" value="1"/>
</dbReference>
<evidence type="ECO:0000313" key="6">
    <source>
        <dbReference type="Proteomes" id="UP000504637"/>
    </source>
</evidence>
<dbReference type="Proteomes" id="UP000504637">
    <property type="component" value="Unplaced"/>
</dbReference>
<dbReference type="Gene3D" id="3.40.50.1240">
    <property type="entry name" value="Phosphoglycerate mutase-like"/>
    <property type="match status" value="1"/>
</dbReference>
<keyword evidence="6" id="KW-1185">Reference proteome</keyword>
<feature type="chain" id="PRO_5026971052" evidence="5">
    <location>
        <begin position="17"/>
        <end position="486"/>
    </location>
</feature>
<evidence type="ECO:0000256" key="1">
    <source>
        <dbReference type="ARBA" id="ARBA00022801"/>
    </source>
</evidence>
<dbReference type="PANTHER" id="PTHR20963:SF18">
    <property type="entry name" value="ACID PHOSPHATASE PHO11-RELATED"/>
    <property type="match status" value="1"/>
</dbReference>
<gene>
    <name evidence="7" type="ORF">K489DRAFT_379358</name>
</gene>
<dbReference type="PANTHER" id="PTHR20963">
    <property type="entry name" value="MULTIPLE INOSITOL POLYPHOSPHATE PHOSPHATASE-RELATED"/>
    <property type="match status" value="1"/>
</dbReference>
<dbReference type="SUPFAM" id="SSF53254">
    <property type="entry name" value="Phosphoglycerate mutase-like"/>
    <property type="match status" value="1"/>
</dbReference>
<keyword evidence="5" id="KW-0732">Signal</keyword>
<feature type="active site" description="Nucleophile" evidence="3">
    <location>
        <position position="81"/>
    </location>
</feature>
<proteinExistence type="predicted"/>
<dbReference type="OrthoDB" id="6509975at2759"/>
<reference evidence="7" key="3">
    <citation type="submission" date="2025-08" db="UniProtKB">
        <authorList>
            <consortium name="RefSeq"/>
        </authorList>
    </citation>
    <scope>IDENTIFICATION</scope>
    <source>
        <strain evidence="7">CBS 342.82</strain>
    </source>
</reference>
<dbReference type="AlphaFoldDB" id="A0A6J3M761"/>
<dbReference type="GO" id="GO:0009277">
    <property type="term" value="C:fungal-type cell wall"/>
    <property type="evidence" value="ECO:0007669"/>
    <property type="project" value="TreeGrafter"/>
</dbReference>
<dbReference type="CDD" id="cd07061">
    <property type="entry name" value="HP_HAP_like"/>
    <property type="match status" value="1"/>
</dbReference>
<dbReference type="RefSeq" id="XP_033460405.1">
    <property type="nucleotide sequence ID" value="XM_033604623.1"/>
</dbReference>
<dbReference type="InterPro" id="IPR029033">
    <property type="entry name" value="His_PPase_superfam"/>
</dbReference>
<reference evidence="7" key="2">
    <citation type="submission" date="2020-04" db="EMBL/GenBank/DDBJ databases">
        <authorList>
            <consortium name="NCBI Genome Project"/>
        </authorList>
    </citation>
    <scope>NUCLEOTIDE SEQUENCE</scope>
    <source>
        <strain evidence="7">CBS 342.82</strain>
    </source>
</reference>
<evidence type="ECO:0000256" key="3">
    <source>
        <dbReference type="PIRSR" id="PIRSR000894-1"/>
    </source>
</evidence>
<keyword evidence="2" id="KW-0325">Glycoprotein</keyword>
<dbReference type="InterPro" id="IPR016274">
    <property type="entry name" value="Histidine_acid_Pase_euk"/>
</dbReference>
<evidence type="ECO:0000256" key="5">
    <source>
        <dbReference type="SAM" id="SignalP"/>
    </source>
</evidence>
<reference evidence="7" key="1">
    <citation type="submission" date="2020-01" db="EMBL/GenBank/DDBJ databases">
        <authorList>
            <consortium name="DOE Joint Genome Institute"/>
            <person name="Haridas S."/>
            <person name="Albert R."/>
            <person name="Binder M."/>
            <person name="Bloem J."/>
            <person name="Labutti K."/>
            <person name="Salamov A."/>
            <person name="Andreopoulos B."/>
            <person name="Baker S.E."/>
            <person name="Barry K."/>
            <person name="Bills G."/>
            <person name="Bluhm B.H."/>
            <person name="Cannon C."/>
            <person name="Castanera R."/>
            <person name="Culley D.E."/>
            <person name="Daum C."/>
            <person name="Ezra D."/>
            <person name="Gonzalez J.B."/>
            <person name="Henrissat B."/>
            <person name="Kuo A."/>
            <person name="Liang C."/>
            <person name="Lipzen A."/>
            <person name="Lutzoni F."/>
            <person name="Magnuson J."/>
            <person name="Mondo S."/>
            <person name="Nolan M."/>
            <person name="Ohm R."/>
            <person name="Pangilinan J."/>
            <person name="Park H.-J."/>
            <person name="Ramirez L."/>
            <person name="Alfaro M."/>
            <person name="Sun H."/>
            <person name="Tritt A."/>
            <person name="Yoshinaga Y."/>
            <person name="Zwiers L.-H."/>
            <person name="Turgeon B.G."/>
            <person name="Goodwin S.B."/>
            <person name="Spatafora J.W."/>
            <person name="Crous P.W."/>
            <person name="Grigoriev I.V."/>
        </authorList>
    </citation>
    <scope>NUCLEOTIDE SEQUENCE</scope>
    <source>
        <strain evidence="7">CBS 342.82</strain>
    </source>
</reference>